<dbReference type="Proteomes" id="UP000663879">
    <property type="component" value="Unassembled WGS sequence"/>
</dbReference>
<gene>
    <name evidence="2" type="ORF">OXX778_LOCUS7491</name>
</gene>
<dbReference type="OrthoDB" id="10509471at2759"/>
<keyword evidence="3" id="KW-1185">Reference proteome</keyword>
<feature type="transmembrane region" description="Helical" evidence="1">
    <location>
        <begin position="97"/>
        <end position="117"/>
    </location>
</feature>
<feature type="transmembrane region" description="Helical" evidence="1">
    <location>
        <begin position="64"/>
        <end position="85"/>
    </location>
</feature>
<dbReference type="EMBL" id="CAJNOC010000958">
    <property type="protein sequence ID" value="CAF0821519.1"/>
    <property type="molecule type" value="Genomic_DNA"/>
</dbReference>
<evidence type="ECO:0000313" key="3">
    <source>
        <dbReference type="Proteomes" id="UP000663879"/>
    </source>
</evidence>
<keyword evidence="1" id="KW-1133">Transmembrane helix</keyword>
<sequence>MNSQYSSAIDTNYQSERERIENLLEEDFPFVYFWIHSIIILLIGLVEAILAIESKSNYGPDLDIGFSLLGSSFLVVLGFLSILLIFYRSYSMLKVCLHFYCVSLITNISGLICLNIVNINRSECSQIDQCKIGSHVTMLIFGIVSLIANVAHVIILETRYF</sequence>
<feature type="transmembrane region" description="Helical" evidence="1">
    <location>
        <begin position="31"/>
        <end position="52"/>
    </location>
</feature>
<accession>A0A813U0T0</accession>
<proteinExistence type="predicted"/>
<keyword evidence="1" id="KW-0472">Membrane</keyword>
<evidence type="ECO:0000256" key="1">
    <source>
        <dbReference type="SAM" id="Phobius"/>
    </source>
</evidence>
<name>A0A813U0T0_9BILA</name>
<evidence type="ECO:0000313" key="2">
    <source>
        <dbReference type="EMBL" id="CAF0821519.1"/>
    </source>
</evidence>
<reference evidence="2" key="1">
    <citation type="submission" date="2021-02" db="EMBL/GenBank/DDBJ databases">
        <authorList>
            <person name="Nowell W R."/>
        </authorList>
    </citation>
    <scope>NUCLEOTIDE SEQUENCE</scope>
    <source>
        <strain evidence="2">Ploen Becks lab</strain>
    </source>
</reference>
<feature type="transmembrane region" description="Helical" evidence="1">
    <location>
        <begin position="138"/>
        <end position="156"/>
    </location>
</feature>
<comment type="caution">
    <text evidence="2">The sequence shown here is derived from an EMBL/GenBank/DDBJ whole genome shotgun (WGS) entry which is preliminary data.</text>
</comment>
<keyword evidence="1" id="KW-0812">Transmembrane</keyword>
<organism evidence="2 3">
    <name type="scientific">Brachionus calyciflorus</name>
    <dbReference type="NCBI Taxonomy" id="104777"/>
    <lineage>
        <taxon>Eukaryota</taxon>
        <taxon>Metazoa</taxon>
        <taxon>Spiralia</taxon>
        <taxon>Gnathifera</taxon>
        <taxon>Rotifera</taxon>
        <taxon>Eurotatoria</taxon>
        <taxon>Monogononta</taxon>
        <taxon>Pseudotrocha</taxon>
        <taxon>Ploima</taxon>
        <taxon>Brachionidae</taxon>
        <taxon>Brachionus</taxon>
    </lineage>
</organism>
<protein>
    <submittedName>
        <fullName evidence="2">Uncharacterized protein</fullName>
    </submittedName>
</protein>
<dbReference type="AlphaFoldDB" id="A0A813U0T0"/>